<dbReference type="Proteomes" id="UP000823388">
    <property type="component" value="Chromosome 3K"/>
</dbReference>
<feature type="compositionally biased region" description="Low complexity" evidence="1">
    <location>
        <begin position="109"/>
        <end position="118"/>
    </location>
</feature>
<evidence type="ECO:0000313" key="3">
    <source>
        <dbReference type="Proteomes" id="UP000823388"/>
    </source>
</evidence>
<comment type="caution">
    <text evidence="2">The sequence shown here is derived from an EMBL/GenBank/DDBJ whole genome shotgun (WGS) entry which is preliminary data.</text>
</comment>
<accession>A0A8T0V9C0</accession>
<protein>
    <submittedName>
        <fullName evidence="2">Uncharacterized protein</fullName>
    </submittedName>
</protein>
<feature type="region of interest" description="Disordered" evidence="1">
    <location>
        <begin position="60"/>
        <end position="165"/>
    </location>
</feature>
<feature type="compositionally biased region" description="Basic and acidic residues" evidence="1">
    <location>
        <begin position="79"/>
        <end position="89"/>
    </location>
</feature>
<feature type="compositionally biased region" description="Basic and acidic residues" evidence="1">
    <location>
        <begin position="123"/>
        <end position="132"/>
    </location>
</feature>
<dbReference type="EMBL" id="CM029041">
    <property type="protein sequence ID" value="KAG2629443.1"/>
    <property type="molecule type" value="Genomic_DNA"/>
</dbReference>
<dbReference type="AlphaFoldDB" id="A0A8T0V9C0"/>
<reference evidence="2" key="1">
    <citation type="submission" date="2020-05" db="EMBL/GenBank/DDBJ databases">
        <title>WGS assembly of Panicum virgatum.</title>
        <authorList>
            <person name="Lovell J.T."/>
            <person name="Jenkins J."/>
            <person name="Shu S."/>
            <person name="Juenger T.E."/>
            <person name="Schmutz J."/>
        </authorList>
    </citation>
    <scope>NUCLEOTIDE SEQUENCE</scope>
    <source>
        <strain evidence="2">AP13</strain>
    </source>
</reference>
<evidence type="ECO:0000256" key="1">
    <source>
        <dbReference type="SAM" id="MobiDB-lite"/>
    </source>
</evidence>
<keyword evidence="3" id="KW-1185">Reference proteome</keyword>
<evidence type="ECO:0000313" key="2">
    <source>
        <dbReference type="EMBL" id="KAG2629443.1"/>
    </source>
</evidence>
<name>A0A8T0V9C0_PANVG</name>
<sequence>MSFTVTKAARRRLLALGVGAGEGVLRGPVVAVAVEAIPVEAIPVHCGAWRRGGHSWTGVGAGRGALGRGRRAGEPVGEGPRRGAARREAAPGSSLEGGRAGEQLGGMPRRGAGSSSEGGCAGEGERRAEGERRRRICRQAPWSPGGRERRGCAGSGGEGGRHSQI</sequence>
<proteinExistence type="predicted"/>
<gene>
    <name evidence="2" type="ORF">PVAP13_3KG430002</name>
</gene>
<organism evidence="2 3">
    <name type="scientific">Panicum virgatum</name>
    <name type="common">Blackwell switchgrass</name>
    <dbReference type="NCBI Taxonomy" id="38727"/>
    <lineage>
        <taxon>Eukaryota</taxon>
        <taxon>Viridiplantae</taxon>
        <taxon>Streptophyta</taxon>
        <taxon>Embryophyta</taxon>
        <taxon>Tracheophyta</taxon>
        <taxon>Spermatophyta</taxon>
        <taxon>Magnoliopsida</taxon>
        <taxon>Liliopsida</taxon>
        <taxon>Poales</taxon>
        <taxon>Poaceae</taxon>
        <taxon>PACMAD clade</taxon>
        <taxon>Panicoideae</taxon>
        <taxon>Panicodae</taxon>
        <taxon>Paniceae</taxon>
        <taxon>Panicinae</taxon>
        <taxon>Panicum</taxon>
        <taxon>Panicum sect. Hiantes</taxon>
    </lineage>
</organism>